<accession>A0ABQ9WU89</accession>
<reference evidence="1 2" key="1">
    <citation type="journal article" date="2022" name="bioRxiv">
        <title>Genomics of Preaxostyla Flagellates Illuminates Evolutionary Transitions and the Path Towards Mitochondrial Loss.</title>
        <authorList>
            <person name="Novak L.V.F."/>
            <person name="Treitli S.C."/>
            <person name="Pyrih J."/>
            <person name="Halakuc P."/>
            <person name="Pipaliya S.V."/>
            <person name="Vacek V."/>
            <person name="Brzon O."/>
            <person name="Soukal P."/>
            <person name="Eme L."/>
            <person name="Dacks J.B."/>
            <person name="Karnkowska A."/>
            <person name="Elias M."/>
            <person name="Hampl V."/>
        </authorList>
    </citation>
    <scope>NUCLEOTIDE SEQUENCE [LARGE SCALE GENOMIC DNA]</scope>
    <source>
        <strain evidence="1">NAU3</strain>
        <tissue evidence="1">Gut</tissue>
    </source>
</reference>
<dbReference type="Proteomes" id="UP001281761">
    <property type="component" value="Unassembled WGS sequence"/>
</dbReference>
<sequence length="399" mass="45871">MFIEYRPAMERLKSPSHHPPSLPLLQVRHPFDDFILSVGDSREDDDHSLDQTETGYLPSLQLDNELKPNVTLPPMLCRQKELVHFMQRLGRWRPKQKQDGRKEERGEGGGVWVCGRVDELLLCGVGTTRIRQEEPSEVEINKQDNSQVTSPAPTYTVCPLGNIITNKAGKITSRFSLSLTVFPVGAAETCLSRLSMEEALLLTLIYKCDVDGLNEHRVDLDRRRGSRYIPVMLHSADDIKSKVVSIASGQRQQAHRVYHSLNLCEEQRYTLSGHHRFLPGRPVVLVCRWKRLSSDSIYIICVEQWKRQERQICVCVWIVDGKTDMARQLDRNIRRIESSRCKQHALGDRQFGQREESLPLRVAVGPSRRFPLVGNPCIERSSQLTRVWRDYRTKADLKI</sequence>
<organism evidence="1 2">
    <name type="scientific">Blattamonas nauphoetae</name>
    <dbReference type="NCBI Taxonomy" id="2049346"/>
    <lineage>
        <taxon>Eukaryota</taxon>
        <taxon>Metamonada</taxon>
        <taxon>Preaxostyla</taxon>
        <taxon>Oxymonadida</taxon>
        <taxon>Blattamonas</taxon>
    </lineage>
</organism>
<evidence type="ECO:0000313" key="2">
    <source>
        <dbReference type="Proteomes" id="UP001281761"/>
    </source>
</evidence>
<comment type="caution">
    <text evidence="1">The sequence shown here is derived from an EMBL/GenBank/DDBJ whole genome shotgun (WGS) entry which is preliminary data.</text>
</comment>
<dbReference type="EMBL" id="JARBJD010000377">
    <property type="protein sequence ID" value="KAK2942883.1"/>
    <property type="molecule type" value="Genomic_DNA"/>
</dbReference>
<gene>
    <name evidence="1" type="ORF">BLNAU_22212</name>
</gene>
<keyword evidence="2" id="KW-1185">Reference proteome</keyword>
<evidence type="ECO:0000313" key="1">
    <source>
        <dbReference type="EMBL" id="KAK2942883.1"/>
    </source>
</evidence>
<protein>
    <submittedName>
        <fullName evidence="1">Uncharacterized protein</fullName>
    </submittedName>
</protein>
<proteinExistence type="predicted"/>
<name>A0ABQ9WU89_9EUKA</name>